<dbReference type="InterPro" id="IPR050546">
    <property type="entry name" value="Glycosyl_Hydrlase_16"/>
</dbReference>
<dbReference type="Proteomes" id="UP000002499">
    <property type="component" value="Unassembled WGS sequence"/>
</dbReference>
<dbReference type="InParanoid" id="E9EBX6"/>
<evidence type="ECO:0000313" key="3">
    <source>
        <dbReference type="EMBL" id="EFY86596.1"/>
    </source>
</evidence>
<dbReference type="Gene3D" id="2.60.120.200">
    <property type="match status" value="1"/>
</dbReference>
<dbReference type="Pfam" id="PF26113">
    <property type="entry name" value="GH16_XgeA"/>
    <property type="match status" value="1"/>
</dbReference>
<dbReference type="OrthoDB" id="192832at2759"/>
<protein>
    <submittedName>
        <fullName evidence="3">Secreted glucosidase</fullName>
    </submittedName>
</protein>
<keyword evidence="1" id="KW-0732">Signal</keyword>
<dbReference type="SUPFAM" id="SSF49899">
    <property type="entry name" value="Concanavalin A-like lectins/glucanases"/>
    <property type="match status" value="1"/>
</dbReference>
<name>E9EBX6_METAQ</name>
<dbReference type="EMBL" id="GL698543">
    <property type="protein sequence ID" value="EFY86596.1"/>
    <property type="molecule type" value="Genomic_DNA"/>
</dbReference>
<dbReference type="InterPro" id="IPR000757">
    <property type="entry name" value="Beta-glucanase-like"/>
</dbReference>
<evidence type="ECO:0000259" key="2">
    <source>
        <dbReference type="PROSITE" id="PS51762"/>
    </source>
</evidence>
<gene>
    <name evidence="3" type="ORF">MAC_07374</name>
</gene>
<accession>E9EBX6</accession>
<dbReference type="PANTHER" id="PTHR10963">
    <property type="entry name" value="GLYCOSYL HYDROLASE-RELATED"/>
    <property type="match status" value="1"/>
</dbReference>
<feature type="chain" id="PRO_5003238375" evidence="1">
    <location>
        <begin position="22"/>
        <end position="289"/>
    </location>
</feature>
<dbReference type="GO" id="GO:0005975">
    <property type="term" value="P:carbohydrate metabolic process"/>
    <property type="evidence" value="ECO:0007669"/>
    <property type="project" value="InterPro"/>
</dbReference>
<sequence length="289" mass="31847">MLNYRALVSLLAFASSARAWGAPGYGGFSLRWQDSFPGAAGASPNTGNWNLIDGYLNVNNELQRYSSSTRNLQLSGGQTVQLVPWRDGSTRMGWTSGRMESKYVFTPDAGSITRVEACLRFGGAPDYAKQGIWPAFWLLGDSIRHGVQWPTGGELDIMERVNGLWTGYGTVHCGYSPNGGACNEPNGVGGAIGIPDDGWHVWRLEFDRRSNDWTQQTITWSRDGWQFHQISGSRIGDYNLWVALCQKPQFFILNLAVGGNWPGYPNGNTQDGYGGMLEVAYVAHYSTQV</sequence>
<feature type="domain" description="GH16" evidence="2">
    <location>
        <begin position="30"/>
        <end position="289"/>
    </location>
</feature>
<dbReference type="PANTHER" id="PTHR10963:SF60">
    <property type="entry name" value="GRAM-NEGATIVE BACTERIA-BINDING PROTEIN 1-RELATED"/>
    <property type="match status" value="1"/>
</dbReference>
<dbReference type="OMA" id="MDGQQFH"/>
<proteinExistence type="predicted"/>
<evidence type="ECO:0000256" key="1">
    <source>
        <dbReference type="SAM" id="SignalP"/>
    </source>
</evidence>
<reference evidence="3 4" key="1">
    <citation type="journal article" date="2011" name="PLoS Genet.">
        <title>Genome sequencing and comparative transcriptomics of the model entomopathogenic fungi Metarhizium anisopliae and M. acridum.</title>
        <authorList>
            <person name="Gao Q."/>
            <person name="Jin K."/>
            <person name="Ying S.H."/>
            <person name="Zhang Y."/>
            <person name="Xiao G."/>
            <person name="Shang Y."/>
            <person name="Duan Z."/>
            <person name="Hu X."/>
            <person name="Xie X.Q."/>
            <person name="Zhou G."/>
            <person name="Peng G."/>
            <person name="Luo Z."/>
            <person name="Huang W."/>
            <person name="Wang B."/>
            <person name="Fang W."/>
            <person name="Wang S."/>
            <person name="Zhong Y."/>
            <person name="Ma L.J."/>
            <person name="St Leger R.J."/>
            <person name="Zhao G.P."/>
            <person name="Pei Y."/>
            <person name="Feng M.G."/>
            <person name="Xia Y."/>
            <person name="Wang C."/>
        </authorList>
    </citation>
    <scope>NUCLEOTIDE SEQUENCE [LARGE SCALE GENOMIC DNA]</scope>
    <source>
        <strain evidence="3 4">CQMa 102</strain>
    </source>
</reference>
<evidence type="ECO:0000313" key="4">
    <source>
        <dbReference type="Proteomes" id="UP000002499"/>
    </source>
</evidence>
<dbReference type="InterPro" id="IPR013320">
    <property type="entry name" value="ConA-like_dom_sf"/>
</dbReference>
<dbReference type="GO" id="GO:0004553">
    <property type="term" value="F:hydrolase activity, hydrolyzing O-glycosyl compounds"/>
    <property type="evidence" value="ECO:0007669"/>
    <property type="project" value="InterPro"/>
</dbReference>
<keyword evidence="4" id="KW-1185">Reference proteome</keyword>
<dbReference type="AlphaFoldDB" id="E9EBX6"/>
<dbReference type="eggNOG" id="ENOG502S1W9">
    <property type="taxonomic scope" value="Eukaryota"/>
</dbReference>
<organism evidence="4">
    <name type="scientific">Metarhizium acridum (strain CQMa 102)</name>
    <dbReference type="NCBI Taxonomy" id="655827"/>
    <lineage>
        <taxon>Eukaryota</taxon>
        <taxon>Fungi</taxon>
        <taxon>Dikarya</taxon>
        <taxon>Ascomycota</taxon>
        <taxon>Pezizomycotina</taxon>
        <taxon>Sordariomycetes</taxon>
        <taxon>Hypocreomycetidae</taxon>
        <taxon>Hypocreales</taxon>
        <taxon>Clavicipitaceae</taxon>
        <taxon>Metarhizium</taxon>
    </lineage>
</organism>
<dbReference type="HOGENOM" id="CLU_019533_3_1_1"/>
<feature type="signal peptide" evidence="1">
    <location>
        <begin position="1"/>
        <end position="21"/>
    </location>
</feature>
<dbReference type="PROSITE" id="PS51762">
    <property type="entry name" value="GH16_2"/>
    <property type="match status" value="1"/>
</dbReference>
<dbReference type="CDD" id="cd02182">
    <property type="entry name" value="GH16_Strep_laminarinase_like"/>
    <property type="match status" value="1"/>
</dbReference>